<dbReference type="AlphaFoldDB" id="A0A0F8YHW0"/>
<dbReference type="SUPFAM" id="SSF144020">
    <property type="entry name" value="FdhE-like"/>
    <property type="match status" value="1"/>
</dbReference>
<organism evidence="1">
    <name type="scientific">marine sediment metagenome</name>
    <dbReference type="NCBI Taxonomy" id="412755"/>
    <lineage>
        <taxon>unclassified sequences</taxon>
        <taxon>metagenomes</taxon>
        <taxon>ecological metagenomes</taxon>
    </lineage>
</organism>
<dbReference type="EMBL" id="LAZR01056836">
    <property type="protein sequence ID" value="KKK73320.1"/>
    <property type="molecule type" value="Genomic_DNA"/>
</dbReference>
<evidence type="ECO:0000313" key="1">
    <source>
        <dbReference type="EMBL" id="KKK73320.1"/>
    </source>
</evidence>
<dbReference type="Gene3D" id="3.30.2320.80">
    <property type="match status" value="1"/>
</dbReference>
<name>A0A0F8YHW0_9ZZZZ</name>
<comment type="caution">
    <text evidence="1">The sequence shown here is derived from an EMBL/GenBank/DDBJ whole genome shotgun (WGS) entry which is preliminary data.</text>
</comment>
<gene>
    <name evidence="1" type="ORF">LCGC14_2895030</name>
</gene>
<sequence length="49" mass="6011">MSKVRLPTLKCFRCGHEWHPRKVERRICPKCKSPYFDVPRPLRDEKEEK</sequence>
<proteinExistence type="predicted"/>
<protein>
    <submittedName>
        <fullName evidence="1">Uncharacterized protein</fullName>
    </submittedName>
</protein>
<accession>A0A0F8YHW0</accession>
<dbReference type="InterPro" id="IPR024064">
    <property type="entry name" value="FdhE-like_sf"/>
</dbReference>
<reference evidence="1" key="1">
    <citation type="journal article" date="2015" name="Nature">
        <title>Complex archaea that bridge the gap between prokaryotes and eukaryotes.</title>
        <authorList>
            <person name="Spang A."/>
            <person name="Saw J.H."/>
            <person name="Jorgensen S.L."/>
            <person name="Zaremba-Niedzwiedzka K."/>
            <person name="Martijn J."/>
            <person name="Lind A.E."/>
            <person name="van Eijk R."/>
            <person name="Schleper C."/>
            <person name="Guy L."/>
            <person name="Ettema T.J."/>
        </authorList>
    </citation>
    <scope>NUCLEOTIDE SEQUENCE</scope>
</reference>